<organism evidence="1 2">
    <name type="scientific">Pseudomonas nitroreducens</name>
    <dbReference type="NCBI Taxonomy" id="46680"/>
    <lineage>
        <taxon>Bacteria</taxon>
        <taxon>Pseudomonadati</taxon>
        <taxon>Pseudomonadota</taxon>
        <taxon>Gammaproteobacteria</taxon>
        <taxon>Pseudomonadales</taxon>
        <taxon>Pseudomonadaceae</taxon>
        <taxon>Pseudomonas</taxon>
    </lineage>
</organism>
<dbReference type="CDD" id="cd00009">
    <property type="entry name" value="AAA"/>
    <property type="match status" value="1"/>
</dbReference>
<proteinExistence type="predicted"/>
<dbReference type="Gene3D" id="3.40.50.300">
    <property type="entry name" value="P-loop containing nucleotide triphosphate hydrolases"/>
    <property type="match status" value="1"/>
</dbReference>
<evidence type="ECO:0008006" key="3">
    <source>
        <dbReference type="Google" id="ProtNLM"/>
    </source>
</evidence>
<comment type="caution">
    <text evidence="1">The sequence shown here is derived from an EMBL/GenBank/DDBJ whole genome shotgun (WGS) entry which is preliminary data.</text>
</comment>
<dbReference type="AlphaFoldDB" id="A0A7W7KEV7"/>
<name>A0A7W7KEV7_PSENT</name>
<dbReference type="SUPFAM" id="SSF52540">
    <property type="entry name" value="P-loop containing nucleoside triphosphate hydrolases"/>
    <property type="match status" value="1"/>
</dbReference>
<reference evidence="1 2" key="1">
    <citation type="submission" date="2020-08" db="EMBL/GenBank/DDBJ databases">
        <title>Functional genomics of gut bacteria from endangered species of beetles.</title>
        <authorList>
            <person name="Carlos-Shanley C."/>
        </authorList>
    </citation>
    <scope>NUCLEOTIDE SEQUENCE [LARGE SCALE GENOMIC DNA]</scope>
    <source>
        <strain evidence="1 2">S00179</strain>
    </source>
</reference>
<evidence type="ECO:0000313" key="2">
    <source>
        <dbReference type="Proteomes" id="UP000566995"/>
    </source>
</evidence>
<dbReference type="EMBL" id="JACHLI010000001">
    <property type="protein sequence ID" value="MBB4861552.1"/>
    <property type="molecule type" value="Genomic_DNA"/>
</dbReference>
<dbReference type="InterPro" id="IPR001270">
    <property type="entry name" value="ClpA/B"/>
</dbReference>
<dbReference type="InterPro" id="IPR027417">
    <property type="entry name" value="P-loop_NTPase"/>
</dbReference>
<dbReference type="GO" id="GO:0005524">
    <property type="term" value="F:ATP binding"/>
    <property type="evidence" value="ECO:0007669"/>
    <property type="project" value="InterPro"/>
</dbReference>
<dbReference type="PRINTS" id="PR00300">
    <property type="entry name" value="CLPPROTEASEA"/>
</dbReference>
<protein>
    <recommendedName>
        <fullName evidence="3">AAA+ ATPase domain-containing protein</fullName>
    </recommendedName>
</protein>
<gene>
    <name evidence="1" type="ORF">HNP46_000363</name>
</gene>
<dbReference type="RefSeq" id="WP_184585810.1">
    <property type="nucleotide sequence ID" value="NZ_JACHLI010000001.1"/>
</dbReference>
<evidence type="ECO:0000313" key="1">
    <source>
        <dbReference type="EMBL" id="MBB4861552.1"/>
    </source>
</evidence>
<sequence length="462" mass="51410">MSAAAQATIDKNLEVSRQVPEDQLPDDAILIAGQHKNLRQTIYPVIGKHPIEAVTRAENGRFRGLIFTGPPGIGKTHQIMQLAGMDHQGAKQIAAFVRLPMASRRADEFGIYLVPKEVDGEIILEQPLIEQQIIPLLEENIGDNYGILLFDDVTLGDPSLQSAILEIVQFGRIGKHKLGKNVLVAMTGNGIGHGCSAVEWNQALMTRSMLVNMRPNFKAWQKLECNKNMDARLMGFLINNQEDYWCPSIEKQPGSFDENMRGATPRDWTAIANDLPSRGGLDNYEGNVIFPERGDFFAANLGERTREALDTWFGTLDKYPTAETLMQTPEVWDDLPQSERNNKGAVYCVADMVKNYAMARWKEISALGKTAAAGEAMRKLATDFSMAIAYIMTNEQELGAYAARGMLQEVIKITGQNGDAFTAQISRYTFNGERKGEIPQKLITSGFVKLMSDVREMNELMK</sequence>
<accession>A0A7W7KEV7</accession>
<dbReference type="Proteomes" id="UP000566995">
    <property type="component" value="Unassembled WGS sequence"/>
</dbReference>